<organism evidence="2 3">
    <name type="scientific">Circinella minor</name>
    <dbReference type="NCBI Taxonomy" id="1195481"/>
    <lineage>
        <taxon>Eukaryota</taxon>
        <taxon>Fungi</taxon>
        <taxon>Fungi incertae sedis</taxon>
        <taxon>Mucoromycota</taxon>
        <taxon>Mucoromycotina</taxon>
        <taxon>Mucoromycetes</taxon>
        <taxon>Mucorales</taxon>
        <taxon>Lichtheimiaceae</taxon>
        <taxon>Circinella</taxon>
    </lineage>
</organism>
<protein>
    <submittedName>
        <fullName evidence="2">Uncharacterized protein</fullName>
    </submittedName>
</protein>
<gene>
    <name evidence="2" type="ORF">INT45_009681</name>
</gene>
<dbReference type="AlphaFoldDB" id="A0A8H7RMH5"/>
<accession>A0A8H7RMH5</accession>
<reference evidence="2 3" key="1">
    <citation type="submission" date="2020-12" db="EMBL/GenBank/DDBJ databases">
        <title>Metabolic potential, ecology and presence of endohyphal bacteria is reflected in genomic diversity of Mucoromycotina.</title>
        <authorList>
            <person name="Muszewska A."/>
            <person name="Okrasinska A."/>
            <person name="Steczkiewicz K."/>
            <person name="Drgas O."/>
            <person name="Orlowska M."/>
            <person name="Perlinska-Lenart U."/>
            <person name="Aleksandrzak-Piekarczyk T."/>
            <person name="Szatraj K."/>
            <person name="Zielenkiewicz U."/>
            <person name="Pilsyk S."/>
            <person name="Malc E."/>
            <person name="Mieczkowski P."/>
            <person name="Kruszewska J.S."/>
            <person name="Biernat P."/>
            <person name="Pawlowska J."/>
        </authorList>
    </citation>
    <scope>NUCLEOTIDE SEQUENCE [LARGE SCALE GENOMIC DNA]</scope>
    <source>
        <strain evidence="2 3">CBS 142.35</strain>
    </source>
</reference>
<evidence type="ECO:0000256" key="1">
    <source>
        <dbReference type="SAM" id="MobiDB-lite"/>
    </source>
</evidence>
<feature type="region of interest" description="Disordered" evidence="1">
    <location>
        <begin position="201"/>
        <end position="242"/>
    </location>
</feature>
<sequence>MPKVVHGNRMKIYKVPDVLFRPTLTTKVTMNNDNYTPPNPLTTWIDSIDNSQNNHELQQLMLLLNDHETNHIDNGTNIQEGQSRETSKTISTNNTFNILELAPQETLFQPNVHPISEIEQVLGNNEEVQPSQEYNEKLKLPAEIINELQLLMMYEEIHTNIMEYRKKAVIALINTIKQDNVLQKVCKRNNRMNGVEAILKANNLPKQHSLSPRQTNAYPSPETQNTETRAPPTSQYRNPPGPQLLQSINGIISYRQYDPEFVPVPLESTPRQKRVELGLFFDVTQHLVSQKIAQLELKEEVDTARCILANRIASRLVIILQQLPTESDRQHAIRSYVKTHIHDNFTTDDNQLHILINNYHNAMMEAKSRQD</sequence>
<dbReference type="Proteomes" id="UP000646827">
    <property type="component" value="Unassembled WGS sequence"/>
</dbReference>
<proteinExistence type="predicted"/>
<name>A0A8H7RMH5_9FUNG</name>
<evidence type="ECO:0000313" key="3">
    <source>
        <dbReference type="Proteomes" id="UP000646827"/>
    </source>
</evidence>
<dbReference type="OrthoDB" id="2293765at2759"/>
<feature type="compositionally biased region" description="Polar residues" evidence="1">
    <location>
        <begin position="204"/>
        <end position="237"/>
    </location>
</feature>
<dbReference type="EMBL" id="JAEPRB010000697">
    <property type="protein sequence ID" value="KAG2213280.1"/>
    <property type="molecule type" value="Genomic_DNA"/>
</dbReference>
<keyword evidence="3" id="KW-1185">Reference proteome</keyword>
<evidence type="ECO:0000313" key="2">
    <source>
        <dbReference type="EMBL" id="KAG2213280.1"/>
    </source>
</evidence>
<comment type="caution">
    <text evidence="2">The sequence shown here is derived from an EMBL/GenBank/DDBJ whole genome shotgun (WGS) entry which is preliminary data.</text>
</comment>